<evidence type="ECO:0000313" key="2">
    <source>
        <dbReference type="Proteomes" id="UP000216857"/>
    </source>
</evidence>
<gene>
    <name evidence="1" type="ORF">CAL26_05155</name>
</gene>
<evidence type="ECO:0000313" key="1">
    <source>
        <dbReference type="EMBL" id="OZI26711.1"/>
    </source>
</evidence>
<comment type="caution">
    <text evidence="1">The sequence shown here is derived from an EMBL/GenBank/DDBJ whole genome shotgun (WGS) entry which is preliminary data.</text>
</comment>
<organism evidence="1 2">
    <name type="scientific">Bordetella genomosp. 9</name>
    <dbReference type="NCBI Taxonomy" id="1416803"/>
    <lineage>
        <taxon>Bacteria</taxon>
        <taxon>Pseudomonadati</taxon>
        <taxon>Pseudomonadota</taxon>
        <taxon>Betaproteobacteria</taxon>
        <taxon>Burkholderiales</taxon>
        <taxon>Alcaligenaceae</taxon>
        <taxon>Bordetella</taxon>
    </lineage>
</organism>
<accession>A0A261RP76</accession>
<reference evidence="1" key="1">
    <citation type="submission" date="2017-05" db="EMBL/GenBank/DDBJ databases">
        <title>Complete and WGS of Bordetella genogroups.</title>
        <authorList>
            <person name="Spilker T."/>
            <person name="Lipuma J."/>
        </authorList>
    </citation>
    <scope>NUCLEOTIDE SEQUENCE</scope>
    <source>
        <strain evidence="1">AU21707</strain>
    </source>
</reference>
<sequence length="104" mass="11723">MAGRILTAETRKVTRFHELEEGFAIETVADVEPELEFAKALHNEGFHRTASGDRHVASIPAVVLNAWAIKRGVTFDAVMQDNRILKEFLNDPDHSHFRVDKGQV</sequence>
<proteinExistence type="predicted"/>
<protein>
    <submittedName>
        <fullName evidence="1">Uncharacterized protein</fullName>
    </submittedName>
</protein>
<dbReference type="Proteomes" id="UP000216857">
    <property type="component" value="Unassembled WGS sequence"/>
</dbReference>
<dbReference type="OrthoDB" id="8644486at2"/>
<keyword evidence="2" id="KW-1185">Reference proteome</keyword>
<dbReference type="AlphaFoldDB" id="A0A261RP76"/>
<dbReference type="RefSeq" id="WP_094845804.1">
    <property type="nucleotide sequence ID" value="NZ_NEVJ01000001.1"/>
</dbReference>
<dbReference type="EMBL" id="NEVJ01000001">
    <property type="protein sequence ID" value="OZI26711.1"/>
    <property type="molecule type" value="Genomic_DNA"/>
</dbReference>
<name>A0A261RP76_9BORD</name>